<keyword evidence="1" id="KW-0539">Nucleus</keyword>
<dbReference type="Proteomes" id="UP001360560">
    <property type="component" value="Unassembled WGS sequence"/>
</dbReference>
<sequence length="419" mass="46888">MSDSHLISRLQNSSRQNASTPITSVKKSSKPKSAFCIKTSKNWVLPPRPKPGRKPSTNATNNPDSKKRKNKNSCKSKSILKNGVANSHNNNVNMSSGIPNSVAARPMSMSTSSQTSNDSYAKHVQFANQPVVPEDGLLEIEIIRANQENSVLKEELSKLVYDLKSLRQQLNDCSASPEEKGTKNVSSPSTDIQSPVSSLEMTQNSSLMSFESAPGYTDGHSPASSNYIDDHDYSLHRKRTHEIFEVDDHEDDDHSIKLLKHDNFDLFGGESAAESIVHSHNYNRSRTPSLFNPPNSLPDTSNPTHSNFFDDFLINPQQPEEEDDDLMIFEKPTAQFELATNNNNSSLTLSKHSTLNSDFEEINKIDTTTTVDPEEMERFFNKVIDLPESLEEENQLQNADALDIDEFMDFTFLKDIEST</sequence>
<dbReference type="AlphaFoldDB" id="A0AAV5QJ58"/>
<accession>A0AAV5QJ58</accession>
<dbReference type="Pfam" id="PF10297">
    <property type="entry name" value="Hap4_Hap_bind"/>
    <property type="match status" value="1"/>
</dbReference>
<dbReference type="RefSeq" id="XP_064851652.1">
    <property type="nucleotide sequence ID" value="XM_064995580.1"/>
</dbReference>
<evidence type="ECO:0000256" key="1">
    <source>
        <dbReference type="ARBA" id="ARBA00023242"/>
    </source>
</evidence>
<dbReference type="GO" id="GO:0005634">
    <property type="term" value="C:nucleus"/>
    <property type="evidence" value="ECO:0007669"/>
    <property type="project" value="InterPro"/>
</dbReference>
<feature type="region of interest" description="Disordered" evidence="2">
    <location>
        <begin position="287"/>
        <end position="307"/>
    </location>
</feature>
<feature type="compositionally biased region" description="Polar residues" evidence="2">
    <location>
        <begin position="1"/>
        <end position="26"/>
    </location>
</feature>
<gene>
    <name evidence="4" type="ORF">DASC09_019770</name>
</gene>
<name>A0AAV5QJ58_9ASCO</name>
<proteinExistence type="predicted"/>
<organism evidence="4 5">
    <name type="scientific">Saccharomycopsis crataegensis</name>
    <dbReference type="NCBI Taxonomy" id="43959"/>
    <lineage>
        <taxon>Eukaryota</taxon>
        <taxon>Fungi</taxon>
        <taxon>Dikarya</taxon>
        <taxon>Ascomycota</taxon>
        <taxon>Saccharomycotina</taxon>
        <taxon>Saccharomycetes</taxon>
        <taxon>Saccharomycopsidaceae</taxon>
        <taxon>Saccharomycopsis</taxon>
    </lineage>
</organism>
<evidence type="ECO:0000313" key="4">
    <source>
        <dbReference type="EMBL" id="GMM34652.1"/>
    </source>
</evidence>
<dbReference type="EMBL" id="BTFZ01000003">
    <property type="protein sequence ID" value="GMM34652.1"/>
    <property type="molecule type" value="Genomic_DNA"/>
</dbReference>
<feature type="region of interest" description="Disordered" evidence="2">
    <location>
        <begin position="172"/>
        <end position="229"/>
    </location>
</feature>
<evidence type="ECO:0000313" key="5">
    <source>
        <dbReference type="Proteomes" id="UP001360560"/>
    </source>
</evidence>
<keyword evidence="5" id="KW-1185">Reference proteome</keyword>
<feature type="region of interest" description="Disordered" evidence="2">
    <location>
        <begin position="1"/>
        <end position="76"/>
    </location>
</feature>
<dbReference type="GeneID" id="90072631"/>
<evidence type="ECO:0000256" key="2">
    <source>
        <dbReference type="SAM" id="MobiDB-lite"/>
    </source>
</evidence>
<comment type="caution">
    <text evidence="4">The sequence shown here is derived from an EMBL/GenBank/DDBJ whole genome shotgun (WGS) entry which is preliminary data.</text>
</comment>
<dbReference type="InterPro" id="IPR018287">
    <property type="entry name" value="Hap4_TF_heteromerisation"/>
</dbReference>
<reference evidence="4 5" key="1">
    <citation type="journal article" date="2023" name="Elife">
        <title>Identification of key yeast species and microbe-microbe interactions impacting larval growth of Drosophila in the wild.</title>
        <authorList>
            <person name="Mure A."/>
            <person name="Sugiura Y."/>
            <person name="Maeda R."/>
            <person name="Honda K."/>
            <person name="Sakurai N."/>
            <person name="Takahashi Y."/>
            <person name="Watada M."/>
            <person name="Katoh T."/>
            <person name="Gotoh A."/>
            <person name="Gotoh Y."/>
            <person name="Taniguchi I."/>
            <person name="Nakamura K."/>
            <person name="Hayashi T."/>
            <person name="Katayama T."/>
            <person name="Uemura T."/>
            <person name="Hattori Y."/>
        </authorList>
    </citation>
    <scope>NUCLEOTIDE SEQUENCE [LARGE SCALE GENOMIC DNA]</scope>
    <source>
        <strain evidence="4 5">SC-9</strain>
    </source>
</reference>
<feature type="compositionally biased region" description="Polar residues" evidence="2">
    <location>
        <begin position="183"/>
        <end position="209"/>
    </location>
</feature>
<evidence type="ECO:0000259" key="3">
    <source>
        <dbReference type="Pfam" id="PF10297"/>
    </source>
</evidence>
<protein>
    <recommendedName>
        <fullName evidence="3">Hap4 transcription factor heteromerisation domain-containing protein</fullName>
    </recommendedName>
</protein>
<feature type="domain" description="Hap4 transcription factor heteromerisation" evidence="3">
    <location>
        <begin position="39"/>
        <end position="55"/>
    </location>
</feature>
<dbReference type="GO" id="GO:0006355">
    <property type="term" value="P:regulation of DNA-templated transcription"/>
    <property type="evidence" value="ECO:0007669"/>
    <property type="project" value="InterPro"/>
</dbReference>